<dbReference type="GO" id="GO:0005509">
    <property type="term" value="F:calcium ion binding"/>
    <property type="evidence" value="ECO:0007669"/>
    <property type="project" value="TreeGrafter"/>
</dbReference>
<dbReference type="InterPro" id="IPR035892">
    <property type="entry name" value="C2_domain_sf"/>
</dbReference>
<evidence type="ECO:0000256" key="1">
    <source>
        <dbReference type="SAM" id="MobiDB-lite"/>
    </source>
</evidence>
<proteinExistence type="predicted"/>
<reference evidence="4" key="1">
    <citation type="journal article" date="2023" name="G3 (Bethesda)">
        <title>Whole genome assembly and annotation of the endangered Caribbean coral Acropora cervicornis.</title>
        <authorList>
            <person name="Selwyn J.D."/>
            <person name="Vollmer S.V."/>
        </authorList>
    </citation>
    <scope>NUCLEOTIDE SEQUENCE</scope>
    <source>
        <strain evidence="4">K2</strain>
    </source>
</reference>
<organism evidence="4 5">
    <name type="scientific">Acropora cervicornis</name>
    <name type="common">Staghorn coral</name>
    <dbReference type="NCBI Taxonomy" id="6130"/>
    <lineage>
        <taxon>Eukaryota</taxon>
        <taxon>Metazoa</taxon>
        <taxon>Cnidaria</taxon>
        <taxon>Anthozoa</taxon>
        <taxon>Hexacorallia</taxon>
        <taxon>Scleractinia</taxon>
        <taxon>Astrocoeniina</taxon>
        <taxon>Acroporidae</taxon>
        <taxon>Acropora</taxon>
    </lineage>
</organism>
<dbReference type="PANTHER" id="PTHR10024">
    <property type="entry name" value="SYNAPTOTAGMIN"/>
    <property type="match status" value="1"/>
</dbReference>
<feature type="transmembrane region" description="Helical" evidence="2">
    <location>
        <begin position="47"/>
        <end position="67"/>
    </location>
</feature>
<feature type="compositionally biased region" description="Acidic residues" evidence="1">
    <location>
        <begin position="629"/>
        <end position="639"/>
    </location>
</feature>
<dbReference type="InterPro" id="IPR000008">
    <property type="entry name" value="C2_dom"/>
</dbReference>
<dbReference type="GO" id="GO:0030276">
    <property type="term" value="F:clathrin binding"/>
    <property type="evidence" value="ECO:0007669"/>
    <property type="project" value="TreeGrafter"/>
</dbReference>
<keyword evidence="2" id="KW-0472">Membrane</keyword>
<feature type="compositionally biased region" description="Acidic residues" evidence="1">
    <location>
        <begin position="302"/>
        <end position="336"/>
    </location>
</feature>
<keyword evidence="2" id="KW-1133">Transmembrane helix</keyword>
<feature type="compositionally biased region" description="Acidic residues" evidence="1">
    <location>
        <begin position="423"/>
        <end position="509"/>
    </location>
</feature>
<dbReference type="GO" id="GO:0000149">
    <property type="term" value="F:SNARE binding"/>
    <property type="evidence" value="ECO:0007669"/>
    <property type="project" value="TreeGrafter"/>
</dbReference>
<feature type="domain" description="C2" evidence="3">
    <location>
        <begin position="121"/>
        <end position="244"/>
    </location>
</feature>
<dbReference type="PROSITE" id="PS50004">
    <property type="entry name" value="C2"/>
    <property type="match status" value="2"/>
</dbReference>
<feature type="domain" description="C2" evidence="3">
    <location>
        <begin position="469"/>
        <end position="602"/>
    </location>
</feature>
<feature type="region of interest" description="Disordered" evidence="1">
    <location>
        <begin position="363"/>
        <end position="511"/>
    </location>
</feature>
<dbReference type="Pfam" id="PF00168">
    <property type="entry name" value="C2"/>
    <property type="match status" value="2"/>
</dbReference>
<dbReference type="GO" id="GO:0005886">
    <property type="term" value="C:plasma membrane"/>
    <property type="evidence" value="ECO:0007669"/>
    <property type="project" value="TreeGrafter"/>
</dbReference>
<evidence type="ECO:0000313" key="4">
    <source>
        <dbReference type="EMBL" id="KAK2548017.1"/>
    </source>
</evidence>
<feature type="region of interest" description="Disordered" evidence="1">
    <location>
        <begin position="296"/>
        <end position="336"/>
    </location>
</feature>
<keyword evidence="5" id="KW-1185">Reference proteome</keyword>
<feature type="compositionally biased region" description="Low complexity" evidence="1">
    <location>
        <begin position="401"/>
        <end position="419"/>
    </location>
</feature>
<feature type="region of interest" description="Disordered" evidence="1">
    <location>
        <begin position="623"/>
        <end position="674"/>
    </location>
</feature>
<evidence type="ECO:0000256" key="2">
    <source>
        <dbReference type="SAM" id="Phobius"/>
    </source>
</evidence>
<dbReference type="GO" id="GO:0070382">
    <property type="term" value="C:exocytic vesicle"/>
    <property type="evidence" value="ECO:0007669"/>
    <property type="project" value="TreeGrafter"/>
</dbReference>
<sequence length="674" mass="75768">MEQGHLLSTMAGNISTTAGNPTAAPTNGTVFNKYAHEAIALVTGSKAGMVVGIIIAIILVVIIVLCVRQALKGLEEAKERALSKLQALIKREESIELLNPAPDVQLSAVQPASGDKKKLEHLGNIKFSLAYDPQQSELRVKIFYCNDLPMKFVNGTVYTYVEVEMFPFHRMTSEKPRTKYIRNEFNPVFDDEVCITISKEEVDDQKMYLNVCDYNQISTRDLSGSCKLDLNEVRFKAKGKPTVYERNLQWIDSVRGAERGDIKLSMRYYAGDSQLIVKVLECKGLKPFAGRVSCIASSGEGDNGDADDDDDIDYDDEDDDDDHDDDDYDDDDDDEDRAPVAQLAEHRAAVREKMRYVNSLPLPFYHYQDDDDDDEGDDDDDDHDEDDGDDNDDDDDEDKAMMTTKTTTMMMTATTTMTRTSDDNDDENDDDCDEDDHDDDDVDDDDDDDDDEGDHDDDDDGDDNDDDDDDDDDEGDHDDDDSDDDDDDEDDHDDYDGDNDDDDDDDDDNSYVKLNLVRGSKILTTKKTRMIRKNLEPKFEEEFVFEVAEDLLDQVNLVFHVKDKSLIGRKRLIGELCVGCQGVGQGLAQWQLMVDKEIVMWHQLELLNIVPGKTDLQTTMASLQGWDTTSEEESEEEEGGMFTGLLPGGLFPASGSKSPPKKKKSKLSKKEAKL</sequence>
<dbReference type="GO" id="GO:0005544">
    <property type="term" value="F:calcium-dependent phospholipid binding"/>
    <property type="evidence" value="ECO:0007669"/>
    <property type="project" value="TreeGrafter"/>
</dbReference>
<dbReference type="GO" id="GO:0017156">
    <property type="term" value="P:calcium-ion regulated exocytosis"/>
    <property type="evidence" value="ECO:0007669"/>
    <property type="project" value="TreeGrafter"/>
</dbReference>
<dbReference type="CDD" id="cd00030">
    <property type="entry name" value="C2"/>
    <property type="match status" value="1"/>
</dbReference>
<evidence type="ECO:0000259" key="3">
    <source>
        <dbReference type="PROSITE" id="PS50004"/>
    </source>
</evidence>
<feature type="compositionally biased region" description="Acidic residues" evidence="1">
    <location>
        <begin position="369"/>
        <end position="398"/>
    </location>
</feature>
<dbReference type="EMBL" id="JARQWQ010000159">
    <property type="protein sequence ID" value="KAK2548017.1"/>
    <property type="molecule type" value="Genomic_DNA"/>
</dbReference>
<accession>A0AAD9PS10</accession>
<dbReference type="Proteomes" id="UP001249851">
    <property type="component" value="Unassembled WGS sequence"/>
</dbReference>
<keyword evidence="2" id="KW-0812">Transmembrane</keyword>
<reference evidence="4" key="2">
    <citation type="journal article" date="2023" name="Science">
        <title>Genomic signatures of disease resistance in endangered staghorn corals.</title>
        <authorList>
            <person name="Vollmer S.V."/>
            <person name="Selwyn J.D."/>
            <person name="Despard B.A."/>
            <person name="Roesel C.L."/>
        </authorList>
    </citation>
    <scope>NUCLEOTIDE SEQUENCE</scope>
    <source>
        <strain evidence="4">K2</strain>
    </source>
</reference>
<dbReference type="SMART" id="SM00239">
    <property type="entry name" value="C2"/>
    <property type="match status" value="2"/>
</dbReference>
<gene>
    <name evidence="4" type="ORF">P5673_031903</name>
</gene>
<dbReference type="AlphaFoldDB" id="A0AAD9PS10"/>
<dbReference type="SUPFAM" id="SSF49562">
    <property type="entry name" value="C2 domain (Calcium/lipid-binding domain, CaLB)"/>
    <property type="match status" value="2"/>
</dbReference>
<dbReference type="GO" id="GO:0001786">
    <property type="term" value="F:phosphatidylserine binding"/>
    <property type="evidence" value="ECO:0007669"/>
    <property type="project" value="TreeGrafter"/>
</dbReference>
<comment type="caution">
    <text evidence="4">The sequence shown here is derived from an EMBL/GenBank/DDBJ whole genome shotgun (WGS) entry which is preliminary data.</text>
</comment>
<protein>
    <recommendedName>
        <fullName evidence="3">C2 domain-containing protein</fullName>
    </recommendedName>
</protein>
<evidence type="ECO:0000313" key="5">
    <source>
        <dbReference type="Proteomes" id="UP001249851"/>
    </source>
</evidence>
<dbReference type="Gene3D" id="2.60.40.150">
    <property type="entry name" value="C2 domain"/>
    <property type="match status" value="2"/>
</dbReference>
<name>A0AAD9PS10_ACRCE</name>